<accession>A0A943DCX8</accession>
<dbReference type="AlphaFoldDB" id="A0A943DCX8"/>
<dbReference type="EMBL" id="JAGZGG010000003">
    <property type="protein sequence ID" value="MBS5331306.1"/>
    <property type="molecule type" value="Genomic_DNA"/>
</dbReference>
<comment type="caution">
    <text evidence="1">The sequence shown here is derived from an EMBL/GenBank/DDBJ whole genome shotgun (WGS) entry which is preliminary data.</text>
</comment>
<proteinExistence type="predicted"/>
<protein>
    <submittedName>
        <fullName evidence="1">Uncharacterized protein</fullName>
    </submittedName>
</protein>
<gene>
    <name evidence="1" type="ORF">KHY36_02100</name>
</gene>
<reference evidence="1" key="1">
    <citation type="submission" date="2021-02" db="EMBL/GenBank/DDBJ databases">
        <title>Infant gut strain persistence is associated with maternal origin, phylogeny, and functional potential including surface adhesion and iron acquisition.</title>
        <authorList>
            <person name="Lou Y.C."/>
        </authorList>
    </citation>
    <scope>NUCLEOTIDE SEQUENCE</scope>
    <source>
        <strain evidence="1">L3_101_000M1_dasL3_101_000M1_concoct_87</strain>
    </source>
</reference>
<name>A0A943DCX8_9FIRM</name>
<sequence>MTTLILLDRLTDFTRDAVKDLLLPVRQQENDAEAPAMRAAEVYKMRLPDSGSAKKKAPYIIHQVVTTNDLQPQGERIQATAKLRTVFCVYCPDEEEGSLMLLNLMERLRIALLKQVVIGHQFTLNTTAGLERLMYLDDTAPYYIGEMATEWILPPVQREVSPWEPNPRP</sequence>
<evidence type="ECO:0000313" key="1">
    <source>
        <dbReference type="EMBL" id="MBS5331306.1"/>
    </source>
</evidence>
<organism evidence="1 2">
    <name type="scientific">Subdoligranulum variabile</name>
    <dbReference type="NCBI Taxonomy" id="214851"/>
    <lineage>
        <taxon>Bacteria</taxon>
        <taxon>Bacillati</taxon>
        <taxon>Bacillota</taxon>
        <taxon>Clostridia</taxon>
        <taxon>Eubacteriales</taxon>
        <taxon>Oscillospiraceae</taxon>
        <taxon>Subdoligranulum</taxon>
    </lineage>
</organism>
<evidence type="ECO:0000313" key="2">
    <source>
        <dbReference type="Proteomes" id="UP000759273"/>
    </source>
</evidence>
<dbReference type="Proteomes" id="UP000759273">
    <property type="component" value="Unassembled WGS sequence"/>
</dbReference>